<dbReference type="Gene3D" id="3.10.620.30">
    <property type="match status" value="1"/>
</dbReference>
<dbReference type="Pfam" id="PF01841">
    <property type="entry name" value="Transglut_core"/>
    <property type="match status" value="1"/>
</dbReference>
<feature type="region of interest" description="Disordered" evidence="1">
    <location>
        <begin position="309"/>
        <end position="328"/>
    </location>
</feature>
<feature type="region of interest" description="Disordered" evidence="1">
    <location>
        <begin position="559"/>
        <end position="601"/>
    </location>
</feature>
<keyword evidence="2" id="KW-0472">Membrane</keyword>
<keyword evidence="2" id="KW-0812">Transmembrane</keyword>
<protein>
    <submittedName>
        <fullName evidence="4">Transglutaminase-like putative cysteine protease</fullName>
    </submittedName>
</protein>
<dbReference type="Pfam" id="PF11992">
    <property type="entry name" value="TgpA_N"/>
    <property type="match status" value="1"/>
</dbReference>
<dbReference type="Proteomes" id="UP000703720">
    <property type="component" value="Unassembled WGS sequence"/>
</dbReference>
<gene>
    <name evidence="4" type="ORF">JOF42_003104</name>
</gene>
<feature type="transmembrane region" description="Helical" evidence="2">
    <location>
        <begin position="224"/>
        <end position="245"/>
    </location>
</feature>
<evidence type="ECO:0000259" key="3">
    <source>
        <dbReference type="SMART" id="SM00460"/>
    </source>
</evidence>
<dbReference type="PANTHER" id="PTHR42736">
    <property type="entry name" value="PROTEIN-GLUTAMINE GAMMA-GLUTAMYLTRANSFERASE"/>
    <property type="match status" value="1"/>
</dbReference>
<dbReference type="SMART" id="SM00460">
    <property type="entry name" value="TGc"/>
    <property type="match status" value="1"/>
</dbReference>
<dbReference type="PANTHER" id="PTHR42736:SF1">
    <property type="entry name" value="PROTEIN-GLUTAMINE GAMMA-GLUTAMYLTRANSFERASE"/>
    <property type="match status" value="1"/>
</dbReference>
<organism evidence="4 5">
    <name type="scientific">Microbacterium phyllosphaerae</name>
    <dbReference type="NCBI Taxonomy" id="124798"/>
    <lineage>
        <taxon>Bacteria</taxon>
        <taxon>Bacillati</taxon>
        <taxon>Actinomycetota</taxon>
        <taxon>Actinomycetes</taxon>
        <taxon>Micrococcales</taxon>
        <taxon>Microbacteriaceae</taxon>
        <taxon>Microbacterium</taxon>
    </lineage>
</organism>
<evidence type="ECO:0000256" key="2">
    <source>
        <dbReference type="SAM" id="Phobius"/>
    </source>
</evidence>
<feature type="transmembrane region" description="Helical" evidence="2">
    <location>
        <begin position="194"/>
        <end position="212"/>
    </location>
</feature>
<dbReference type="SUPFAM" id="SSF54001">
    <property type="entry name" value="Cysteine proteinases"/>
    <property type="match status" value="1"/>
</dbReference>
<sequence>MSRADRTAERASRLSWHREHELPAGTVLPSVLAAAAGLVAMWPYTSVIEPGTWSFAVLAVIVVTALTGMSVRTLMRRRAAWVRDLATIGVQILVAVGTVVLLVAGDTAVFGVIPTDATVFTFQTLAAAAWEEVAFGAAPIAASPGLEAVMGIGFAVVAILLDQLVAQRGAILAILLTGVVGSVPMIVTLGGVNIVWFVMLGILILVLLRYTAAQDSESPRRTSTAVAAGVGVAALVATVIVAPVLPVSASLAGTGVGVTVDASLRLGDDLRQPNPVEVLTVATTADTAPYLRLTTLSDFDGRVWEPDRGDLQSQSDGFGPEEWTDDIDTTDQNTSIRVIRMSSSWLPVPYPATSVQGAPSSWRVSPENRTLASRSADAVGNDYTVRSVEVSPTLEQIRALPAAEPVVDPDAEPVDLPEVIGVTAAEVTADATNDYDRLIALQSWFRSQFEYSLDTPVDEGFDGTGADAVAQFLEVKSGYCIHFAGAFALMAESLDMDVRIVVGYLPGALTDNTRGAEAVYSVSSDQLHSWPEVLFPGIGWVPFEPTASLGVPTAFAAGSTTGGSSGGSTPTAPSATPSATSTSGPDIEREDAGDNASSNAELRRLDPTPVMLVTIGVLVLLLLPALIRLSVGAARRGRARRGDAAAAWEELRATVQDLGLPLSDAETPRMRGDDLIRDNGVDAGAMRLLVDAIERASYARPSDDSSDDLASPLGDVIAGLRRSVDGRTRVVALLLPRSLFVSRRADATLTT</sequence>
<reference evidence="4 5" key="1">
    <citation type="submission" date="2021-03" db="EMBL/GenBank/DDBJ databases">
        <title>Sequencing the genomes of 1000 actinobacteria strains.</title>
        <authorList>
            <person name="Klenk H.-P."/>
        </authorList>
    </citation>
    <scope>NUCLEOTIDE SEQUENCE [LARGE SCALE GENOMIC DNA]</scope>
    <source>
        <strain evidence="4 5">DSM 13468</strain>
    </source>
</reference>
<evidence type="ECO:0000313" key="4">
    <source>
        <dbReference type="EMBL" id="MBP2379609.1"/>
    </source>
</evidence>
<evidence type="ECO:0000313" key="5">
    <source>
        <dbReference type="Proteomes" id="UP000703720"/>
    </source>
</evidence>
<feature type="compositionally biased region" description="Low complexity" evidence="1">
    <location>
        <begin position="567"/>
        <end position="585"/>
    </location>
</feature>
<comment type="caution">
    <text evidence="4">The sequence shown here is derived from an EMBL/GenBank/DDBJ whole genome shotgun (WGS) entry which is preliminary data.</text>
</comment>
<proteinExistence type="predicted"/>
<dbReference type="InterPro" id="IPR052901">
    <property type="entry name" value="Bact_TGase-like"/>
</dbReference>
<feature type="transmembrane region" description="Helical" evidence="2">
    <location>
        <begin position="610"/>
        <end position="631"/>
    </location>
</feature>
<feature type="transmembrane region" description="Helical" evidence="2">
    <location>
        <begin position="170"/>
        <end position="188"/>
    </location>
</feature>
<feature type="transmembrane region" description="Helical" evidence="2">
    <location>
        <begin position="51"/>
        <end position="71"/>
    </location>
</feature>
<dbReference type="RefSeq" id="WP_210098664.1">
    <property type="nucleotide sequence ID" value="NZ_BAAAIO010000002.1"/>
</dbReference>
<accession>A0ABS4WTS0</accession>
<dbReference type="EMBL" id="JAGIOA010000001">
    <property type="protein sequence ID" value="MBP2379609.1"/>
    <property type="molecule type" value="Genomic_DNA"/>
</dbReference>
<feature type="transmembrane region" description="Helical" evidence="2">
    <location>
        <begin position="21"/>
        <end position="45"/>
    </location>
</feature>
<feature type="domain" description="Transglutaminase-like" evidence="3">
    <location>
        <begin position="472"/>
        <end position="547"/>
    </location>
</feature>
<dbReference type="InterPro" id="IPR021878">
    <property type="entry name" value="TgpA_N"/>
</dbReference>
<feature type="transmembrane region" description="Helical" evidence="2">
    <location>
        <begin position="133"/>
        <end position="161"/>
    </location>
</feature>
<dbReference type="InterPro" id="IPR002931">
    <property type="entry name" value="Transglutaminase-like"/>
</dbReference>
<keyword evidence="2" id="KW-1133">Transmembrane helix</keyword>
<keyword evidence="5" id="KW-1185">Reference proteome</keyword>
<evidence type="ECO:0000256" key="1">
    <source>
        <dbReference type="SAM" id="MobiDB-lite"/>
    </source>
</evidence>
<dbReference type="InterPro" id="IPR038765">
    <property type="entry name" value="Papain-like_cys_pep_sf"/>
</dbReference>
<name>A0ABS4WTS0_9MICO</name>
<feature type="transmembrane region" description="Helical" evidence="2">
    <location>
        <begin position="92"/>
        <end position="113"/>
    </location>
</feature>